<dbReference type="RefSeq" id="WP_186227589.1">
    <property type="nucleotide sequence ID" value="NZ_JACJTA010000065.1"/>
</dbReference>
<gene>
    <name evidence="1" type="ORF">H6G81_24135</name>
</gene>
<evidence type="ECO:0000313" key="1">
    <source>
        <dbReference type="EMBL" id="MBD2607528.1"/>
    </source>
</evidence>
<organism evidence="1 2">
    <name type="scientific">Scytonema hofmannii FACHB-248</name>
    <dbReference type="NCBI Taxonomy" id="1842502"/>
    <lineage>
        <taxon>Bacteria</taxon>
        <taxon>Bacillati</taxon>
        <taxon>Cyanobacteriota</taxon>
        <taxon>Cyanophyceae</taxon>
        <taxon>Nostocales</taxon>
        <taxon>Scytonemataceae</taxon>
        <taxon>Scytonema</taxon>
    </lineage>
</organism>
<accession>A0ABR8GXN8</accession>
<protein>
    <recommendedName>
        <fullName evidence="3">Transposase</fullName>
    </recommendedName>
</protein>
<keyword evidence="2" id="KW-1185">Reference proteome</keyword>
<reference evidence="1 2" key="1">
    <citation type="journal article" date="2020" name="ISME J.">
        <title>Comparative genomics reveals insights into cyanobacterial evolution and habitat adaptation.</title>
        <authorList>
            <person name="Chen M.Y."/>
            <person name="Teng W.K."/>
            <person name="Zhao L."/>
            <person name="Hu C.X."/>
            <person name="Zhou Y.K."/>
            <person name="Han B.P."/>
            <person name="Song L.R."/>
            <person name="Shu W.S."/>
        </authorList>
    </citation>
    <scope>NUCLEOTIDE SEQUENCE [LARGE SCALE GENOMIC DNA]</scope>
    <source>
        <strain evidence="1 2">FACHB-248</strain>
    </source>
</reference>
<dbReference type="Proteomes" id="UP000660380">
    <property type="component" value="Unassembled WGS sequence"/>
</dbReference>
<evidence type="ECO:0008006" key="3">
    <source>
        <dbReference type="Google" id="ProtNLM"/>
    </source>
</evidence>
<dbReference type="EMBL" id="JACJTA010000065">
    <property type="protein sequence ID" value="MBD2607528.1"/>
    <property type="molecule type" value="Genomic_DNA"/>
</dbReference>
<name>A0ABR8GXN8_9CYAN</name>
<sequence>MFDAGLMGSIELGNKSLHMRSQNSEIDYWNRLTTGIILLQRGYSYS</sequence>
<comment type="caution">
    <text evidence="1">The sequence shown here is derived from an EMBL/GenBank/DDBJ whole genome shotgun (WGS) entry which is preliminary data.</text>
</comment>
<proteinExistence type="predicted"/>
<evidence type="ECO:0000313" key="2">
    <source>
        <dbReference type="Proteomes" id="UP000660380"/>
    </source>
</evidence>